<dbReference type="PROSITE" id="PS51192">
    <property type="entry name" value="HELICASE_ATP_BIND_1"/>
    <property type="match status" value="1"/>
</dbReference>
<dbReference type="InterPro" id="IPR011545">
    <property type="entry name" value="DEAD/DEAH_box_helicase_dom"/>
</dbReference>
<keyword evidence="1 7" id="KW-0963">Cytoplasm</keyword>
<evidence type="ECO:0000256" key="3">
    <source>
        <dbReference type="ARBA" id="ARBA00022801"/>
    </source>
</evidence>
<comment type="catalytic activity">
    <reaction evidence="6 7">
        <text>ATP + H2O = ADP + phosphate + H(+)</text>
        <dbReference type="Rhea" id="RHEA:13065"/>
        <dbReference type="ChEBI" id="CHEBI:15377"/>
        <dbReference type="ChEBI" id="CHEBI:15378"/>
        <dbReference type="ChEBI" id="CHEBI:30616"/>
        <dbReference type="ChEBI" id="CHEBI:43474"/>
        <dbReference type="ChEBI" id="CHEBI:456216"/>
        <dbReference type="EC" id="3.6.4.13"/>
    </reaction>
</comment>
<evidence type="ECO:0000313" key="13">
    <source>
        <dbReference type="EMBL" id="PZX30475.1"/>
    </source>
</evidence>
<dbReference type="InterPro" id="IPR044742">
    <property type="entry name" value="DEAD/DEAH_RhlB"/>
</dbReference>
<evidence type="ECO:0000259" key="12">
    <source>
        <dbReference type="PROSITE" id="PS51195"/>
    </source>
</evidence>
<dbReference type="InterPro" id="IPR000629">
    <property type="entry name" value="RNA-helicase_DEAD-box_CS"/>
</dbReference>
<feature type="compositionally biased region" description="Low complexity" evidence="9">
    <location>
        <begin position="557"/>
        <end position="590"/>
    </location>
</feature>
<evidence type="ECO:0000259" key="10">
    <source>
        <dbReference type="PROSITE" id="PS51192"/>
    </source>
</evidence>
<evidence type="ECO:0000313" key="14">
    <source>
        <dbReference type="Proteomes" id="UP000249638"/>
    </source>
</evidence>
<comment type="similarity">
    <text evidence="7">Belongs to the DEAD box helicase family. RhlE subfamily.</text>
</comment>
<dbReference type="GO" id="GO:0042255">
    <property type="term" value="P:ribosome assembly"/>
    <property type="evidence" value="ECO:0007669"/>
    <property type="project" value="InterPro"/>
</dbReference>
<dbReference type="CDD" id="cd18787">
    <property type="entry name" value="SF2_C_DEAD"/>
    <property type="match status" value="1"/>
</dbReference>
<dbReference type="InterPro" id="IPR014014">
    <property type="entry name" value="RNA_helicase_DEAD_Q_motif"/>
</dbReference>
<accession>A0A2W7PV49</accession>
<dbReference type="PANTHER" id="PTHR47959:SF13">
    <property type="entry name" value="ATP-DEPENDENT RNA HELICASE RHLE"/>
    <property type="match status" value="1"/>
</dbReference>
<keyword evidence="7" id="KW-0690">Ribosome biogenesis</keyword>
<dbReference type="Pfam" id="PF00271">
    <property type="entry name" value="Helicase_C"/>
    <property type="match status" value="1"/>
</dbReference>
<gene>
    <name evidence="7" type="primary">rhlE</name>
    <name evidence="13" type="ORF">C7416_103202</name>
</gene>
<keyword evidence="14" id="KW-1185">Reference proteome</keyword>
<dbReference type="SMART" id="SM00490">
    <property type="entry name" value="HELICc"/>
    <property type="match status" value="1"/>
</dbReference>
<name>A0A2W7PV49_9BURK</name>
<dbReference type="GO" id="GO:0005524">
    <property type="term" value="F:ATP binding"/>
    <property type="evidence" value="ECO:0007669"/>
    <property type="project" value="UniProtKB-UniRule"/>
</dbReference>
<dbReference type="CDD" id="cd00268">
    <property type="entry name" value="DEADc"/>
    <property type="match status" value="1"/>
</dbReference>
<dbReference type="InterPro" id="IPR028622">
    <property type="entry name" value="DEAD_helicase_RhlE"/>
</dbReference>
<dbReference type="InterPro" id="IPR014001">
    <property type="entry name" value="Helicase_ATP-bd"/>
</dbReference>
<comment type="caution">
    <text evidence="13">The sequence shown here is derived from an EMBL/GenBank/DDBJ whole genome shotgun (WGS) entry which is preliminary data.</text>
</comment>
<protein>
    <recommendedName>
        <fullName evidence="7">ATP-dependent RNA helicase RhlE</fullName>
        <ecNumber evidence="7">3.6.4.13</ecNumber>
    </recommendedName>
</protein>
<dbReference type="SMART" id="SM00487">
    <property type="entry name" value="DEXDc"/>
    <property type="match status" value="1"/>
</dbReference>
<organism evidence="13 14">
    <name type="scientific">Cupriavidus phytorum</name>
    <dbReference type="NCBI Taxonomy" id="3024399"/>
    <lineage>
        <taxon>Bacteria</taxon>
        <taxon>Pseudomonadati</taxon>
        <taxon>Pseudomonadota</taxon>
        <taxon>Betaproteobacteria</taxon>
        <taxon>Burkholderiales</taxon>
        <taxon>Burkholderiaceae</taxon>
        <taxon>Cupriavidus</taxon>
    </lineage>
</organism>
<keyword evidence="3 7" id="KW-0378">Hydrolase</keyword>
<dbReference type="PROSITE" id="PS51195">
    <property type="entry name" value="Q_MOTIF"/>
    <property type="match status" value="1"/>
</dbReference>
<dbReference type="GO" id="GO:0003724">
    <property type="term" value="F:RNA helicase activity"/>
    <property type="evidence" value="ECO:0007669"/>
    <property type="project" value="UniProtKB-UniRule"/>
</dbReference>
<evidence type="ECO:0000256" key="5">
    <source>
        <dbReference type="ARBA" id="ARBA00022840"/>
    </source>
</evidence>
<evidence type="ECO:0000256" key="4">
    <source>
        <dbReference type="ARBA" id="ARBA00022806"/>
    </source>
</evidence>
<dbReference type="GO" id="GO:0016887">
    <property type="term" value="F:ATP hydrolysis activity"/>
    <property type="evidence" value="ECO:0007669"/>
    <property type="project" value="RHEA"/>
</dbReference>
<feature type="region of interest" description="Disordered" evidence="9">
    <location>
        <begin position="465"/>
        <end position="600"/>
    </location>
</feature>
<reference evidence="13" key="1">
    <citation type="submission" date="2018-06" db="EMBL/GenBank/DDBJ databases">
        <title>Genomic Encyclopedia of Type Strains, Phase IV (KMG-V): Genome sequencing to study the core and pangenomes of soil and plant-associated prokaryotes.</title>
        <authorList>
            <person name="Whitman W."/>
        </authorList>
    </citation>
    <scope>NUCLEOTIDE SEQUENCE [LARGE SCALE GENOMIC DNA]</scope>
    <source>
        <strain evidence="13">MLR2-44</strain>
    </source>
</reference>
<evidence type="ECO:0000256" key="6">
    <source>
        <dbReference type="ARBA" id="ARBA00047984"/>
    </source>
</evidence>
<sequence>MIAQRHPRRRYVRRRASIPNRLQVRVHNPPAPDWYTTALSFAGGPVACHAGFPAFAFRFRSITRSHPASGALRAQRWPKQQFMSFSELGLSEKIVRAVAEQGYTTPTPIQAQAIPAILKGGDLLAGAQTGTGKTAGFTLPMLQLLSETAARHAGGAPRGGRVAVRALVLTPTRELAAQVEESVRNYGKYLRLRSMVMFGGVGINPQIEQLKRGVEIVVATPGRLLDHVSQRTVDLSQVELLVLDEADRMLDMGFIHDIRKILNVLPAKRQNLLFSATFSDDIRALADRLLNNPASIEVARRNTTAETVDQRVYPVDRERKRELLAHLVRQHDWHQVLVFTRTKHGANRLAEQLTKDGLSALAIHGNKSQSARTRALSEFKAGTLRLLVATDIAARGIDIDQLPHVVNFDLPNVPEDYVHRIGRTGRAGAEGEAISLVCVDELGLLRDIERLIKRKLEQTVLPGFEVDPSIAPEPIQKGRHQRGGGGQGQGRGRAEARPAGDGEGAQRQRPARQAQGAPRQGQGQSQGQRGNGAANGNRAAQPAGARNPAPRRDGQDQARPQRAAAQQPARQPNDAAPAPARNRRPAPQAALLGGSRKPAR</sequence>
<dbReference type="GO" id="GO:0005829">
    <property type="term" value="C:cytosol"/>
    <property type="evidence" value="ECO:0007669"/>
    <property type="project" value="TreeGrafter"/>
</dbReference>
<dbReference type="InterPro" id="IPR001650">
    <property type="entry name" value="Helicase_C-like"/>
</dbReference>
<dbReference type="InterPro" id="IPR050079">
    <property type="entry name" value="DEAD_box_RNA_helicase"/>
</dbReference>
<keyword evidence="4 7" id="KW-0347">Helicase</keyword>
<dbReference type="Proteomes" id="UP000249638">
    <property type="component" value="Unassembled WGS sequence"/>
</dbReference>
<evidence type="ECO:0000256" key="8">
    <source>
        <dbReference type="PROSITE-ProRule" id="PRU00552"/>
    </source>
</evidence>
<dbReference type="HAMAP" id="MF_00968">
    <property type="entry name" value="DEAD_helicase_RhlE"/>
    <property type="match status" value="1"/>
</dbReference>
<comment type="subcellular location">
    <subcellularLocation>
        <location evidence="7">Cytoplasm</location>
    </subcellularLocation>
</comment>
<evidence type="ECO:0000256" key="1">
    <source>
        <dbReference type="ARBA" id="ARBA00022490"/>
    </source>
</evidence>
<dbReference type="FunFam" id="3.40.50.300:FF:000108">
    <property type="entry name" value="ATP-dependent RNA helicase RhlE"/>
    <property type="match status" value="1"/>
</dbReference>
<feature type="compositionally biased region" description="Basic and acidic residues" evidence="9">
    <location>
        <begin position="492"/>
        <end position="506"/>
    </location>
</feature>
<dbReference type="EC" id="3.6.4.13" evidence="7"/>
<dbReference type="EMBL" id="QKZN01000003">
    <property type="protein sequence ID" value="PZX30475.1"/>
    <property type="molecule type" value="Genomic_DNA"/>
</dbReference>
<evidence type="ECO:0000256" key="9">
    <source>
        <dbReference type="SAM" id="MobiDB-lite"/>
    </source>
</evidence>
<dbReference type="AlphaFoldDB" id="A0A2W7PV49"/>
<dbReference type="Pfam" id="PF00270">
    <property type="entry name" value="DEAD"/>
    <property type="match status" value="1"/>
</dbReference>
<feature type="domain" description="DEAD-box RNA helicase Q" evidence="12">
    <location>
        <begin position="83"/>
        <end position="111"/>
    </location>
</feature>
<feature type="domain" description="Helicase ATP-binding" evidence="10">
    <location>
        <begin position="114"/>
        <end position="296"/>
    </location>
</feature>
<dbReference type="PROSITE" id="PS51194">
    <property type="entry name" value="HELICASE_CTER"/>
    <property type="match status" value="1"/>
</dbReference>
<keyword evidence="5 7" id="KW-0067">ATP-binding</keyword>
<dbReference type="Gene3D" id="3.40.50.300">
    <property type="entry name" value="P-loop containing nucleotide triphosphate hydrolases"/>
    <property type="match status" value="2"/>
</dbReference>
<dbReference type="SUPFAM" id="SSF52540">
    <property type="entry name" value="P-loop containing nucleoside triphosphate hydrolases"/>
    <property type="match status" value="1"/>
</dbReference>
<dbReference type="GO" id="GO:0003676">
    <property type="term" value="F:nucleic acid binding"/>
    <property type="evidence" value="ECO:0007669"/>
    <property type="project" value="InterPro"/>
</dbReference>
<dbReference type="GO" id="GO:0009266">
    <property type="term" value="P:response to temperature stimulus"/>
    <property type="evidence" value="ECO:0007669"/>
    <property type="project" value="UniProtKB-ARBA"/>
</dbReference>
<dbReference type="InterPro" id="IPR027417">
    <property type="entry name" value="P-loop_NTPase"/>
</dbReference>
<dbReference type="PANTHER" id="PTHR47959">
    <property type="entry name" value="ATP-DEPENDENT RNA HELICASE RHLE-RELATED"/>
    <property type="match status" value="1"/>
</dbReference>
<feature type="short sequence motif" description="Q motif" evidence="8">
    <location>
        <begin position="83"/>
        <end position="111"/>
    </location>
</feature>
<feature type="compositionally biased region" description="Low complexity" evidence="9">
    <location>
        <begin position="507"/>
        <end position="548"/>
    </location>
</feature>
<evidence type="ECO:0000259" key="11">
    <source>
        <dbReference type="PROSITE" id="PS51194"/>
    </source>
</evidence>
<evidence type="ECO:0000256" key="7">
    <source>
        <dbReference type="HAMAP-Rule" id="MF_00968"/>
    </source>
</evidence>
<feature type="domain" description="Helicase C-terminal" evidence="11">
    <location>
        <begin position="307"/>
        <end position="467"/>
    </location>
</feature>
<dbReference type="PROSITE" id="PS00039">
    <property type="entry name" value="DEAD_ATP_HELICASE"/>
    <property type="match status" value="1"/>
</dbReference>
<dbReference type="FunFam" id="3.40.50.300:FF:000468">
    <property type="entry name" value="ATP-dependent RNA helicase RhlE"/>
    <property type="match status" value="1"/>
</dbReference>
<proteinExistence type="inferred from homology"/>
<keyword evidence="2 7" id="KW-0547">Nucleotide-binding</keyword>
<comment type="function">
    <text evidence="7">DEAD-box RNA helicase involved in ribosome assembly. Has RNA-dependent ATPase activity and unwinds double-stranded RNA.</text>
</comment>
<evidence type="ECO:0000256" key="2">
    <source>
        <dbReference type="ARBA" id="ARBA00022741"/>
    </source>
</evidence>